<dbReference type="PANTHER" id="PTHR46844">
    <property type="entry name" value="SLR5058 PROTEIN"/>
    <property type="match status" value="1"/>
</dbReference>
<dbReference type="Pfam" id="PF18738">
    <property type="entry name" value="HEPN_DZIP3"/>
    <property type="match status" value="1"/>
</dbReference>
<evidence type="ECO:0000259" key="3">
    <source>
        <dbReference type="Pfam" id="PF20720"/>
    </source>
</evidence>
<keyword evidence="5" id="KW-1185">Reference proteome</keyword>
<comment type="caution">
    <text evidence="4">The sequence shown here is derived from an EMBL/GenBank/DDBJ whole genome shotgun (WGS) entry which is preliminary data.</text>
</comment>
<evidence type="ECO:0000313" key="5">
    <source>
        <dbReference type="Proteomes" id="UP000683360"/>
    </source>
</evidence>
<dbReference type="InterPro" id="IPR049050">
    <property type="entry name" value="nSTAND3"/>
</dbReference>
<name>A0A8S3QNU2_MYTED</name>
<dbReference type="PANTHER" id="PTHR46844:SF1">
    <property type="entry name" value="SLR5058 PROTEIN"/>
    <property type="match status" value="1"/>
</dbReference>
<protein>
    <recommendedName>
        <fullName evidence="6">DZIP3-like HEPN domain-containing protein</fullName>
    </recommendedName>
</protein>
<reference evidence="4" key="1">
    <citation type="submission" date="2021-03" db="EMBL/GenBank/DDBJ databases">
        <authorList>
            <person name="Bekaert M."/>
        </authorList>
    </citation>
    <scope>NUCLEOTIDE SEQUENCE</scope>
</reference>
<dbReference type="InterPro" id="IPR027417">
    <property type="entry name" value="P-loop_NTPase"/>
</dbReference>
<dbReference type="InterPro" id="IPR041249">
    <property type="entry name" value="HEPN_DZIP3"/>
</dbReference>
<gene>
    <name evidence="4" type="ORF">MEDL_10192</name>
</gene>
<evidence type="ECO:0000313" key="4">
    <source>
        <dbReference type="EMBL" id="CAG2195217.1"/>
    </source>
</evidence>
<feature type="domain" description="Novel STAND NTPase 3" evidence="3">
    <location>
        <begin position="405"/>
        <end position="560"/>
    </location>
</feature>
<keyword evidence="1" id="KW-0175">Coiled coil</keyword>
<feature type="domain" description="DZIP3-like HEPN" evidence="2">
    <location>
        <begin position="37"/>
        <end position="159"/>
    </location>
</feature>
<organism evidence="4 5">
    <name type="scientific">Mytilus edulis</name>
    <name type="common">Blue mussel</name>
    <dbReference type="NCBI Taxonomy" id="6550"/>
    <lineage>
        <taxon>Eukaryota</taxon>
        <taxon>Metazoa</taxon>
        <taxon>Spiralia</taxon>
        <taxon>Lophotrochozoa</taxon>
        <taxon>Mollusca</taxon>
        <taxon>Bivalvia</taxon>
        <taxon>Autobranchia</taxon>
        <taxon>Pteriomorphia</taxon>
        <taxon>Mytilida</taxon>
        <taxon>Mytiloidea</taxon>
        <taxon>Mytilidae</taxon>
        <taxon>Mytilinae</taxon>
        <taxon>Mytilus</taxon>
    </lineage>
</organism>
<dbReference type="SUPFAM" id="SSF52540">
    <property type="entry name" value="P-loop containing nucleoside triphosphate hydrolases"/>
    <property type="match status" value="1"/>
</dbReference>
<evidence type="ECO:0008006" key="6">
    <source>
        <dbReference type="Google" id="ProtNLM"/>
    </source>
</evidence>
<sequence>MSLSNEETNFLRFYFLNLKIASKAARVYFDSVHPAPRLAKELANNTVTLKRLRFITNVQLQTLYPSPPCNVRSEHFDSTLIVCLLRNITPRERAPVTGWDDLPIPSDKSTGADLARIKWYRNMLAHHGDGKLSPIDFSQYWGDLEGAILRLGGPLLLNESRSAQHIVLDTSLTDILNKLRLSEISKEENISLINDLKTTLESQVSFIEKHENQFQQLQDSLQKGETETNSLASKLSDTTVLTAKSEEEIKACKKEMKKNEERIEGVQEKMANKQIQIDKLITQVAKLEIQYEQHDKVLTQHSEHLAKHNRQLTKNDEQMAKQNEEVVKHKEQMENHELQLARHDGQMATHDEQMLKHDSQLEKHVEQISTNATDINYLKMKLHDDDDSSNDTKALIDEDIREGTFVTTQAVKDSLLILKQNGVVLITGHAGTGKSRISRHIIHMFCSENTSYKCIKLNKLQEWEDMVSRKDNVLVLLDDIFGETNCIYNREKDIPILDKVHAYMCKGNIKVMITIRDTVKRQCQDVLDSHRLFKFDFVDLSSDKYKLCKTEKQDILTIYMKTVLQSDFFNLQRAIC</sequence>
<dbReference type="Pfam" id="PF20720">
    <property type="entry name" value="nSTAND3"/>
    <property type="match status" value="1"/>
</dbReference>
<accession>A0A8S3QNU2</accession>
<dbReference type="OrthoDB" id="9751645at2759"/>
<dbReference type="EMBL" id="CAJPWZ010000510">
    <property type="protein sequence ID" value="CAG2195217.1"/>
    <property type="molecule type" value="Genomic_DNA"/>
</dbReference>
<dbReference type="AlphaFoldDB" id="A0A8S3QNU2"/>
<evidence type="ECO:0000256" key="1">
    <source>
        <dbReference type="SAM" id="Coils"/>
    </source>
</evidence>
<evidence type="ECO:0000259" key="2">
    <source>
        <dbReference type="Pfam" id="PF18738"/>
    </source>
</evidence>
<feature type="coiled-coil region" evidence="1">
    <location>
        <begin position="207"/>
        <end position="346"/>
    </location>
</feature>
<dbReference type="Proteomes" id="UP000683360">
    <property type="component" value="Unassembled WGS sequence"/>
</dbReference>
<proteinExistence type="predicted"/>